<proteinExistence type="predicted"/>
<feature type="region of interest" description="Disordered" evidence="5">
    <location>
        <begin position="343"/>
        <end position="427"/>
    </location>
</feature>
<evidence type="ECO:0000256" key="1">
    <source>
        <dbReference type="ARBA" id="ARBA00004141"/>
    </source>
</evidence>
<dbReference type="SUPFAM" id="SSF81321">
    <property type="entry name" value="Family A G protein-coupled receptor-like"/>
    <property type="match status" value="1"/>
</dbReference>
<feature type="transmembrane region" description="Helical" evidence="6">
    <location>
        <begin position="267"/>
        <end position="290"/>
    </location>
</feature>
<feature type="region of interest" description="Disordered" evidence="5">
    <location>
        <begin position="306"/>
        <end position="325"/>
    </location>
</feature>
<accession>A0A9P4MWJ7</accession>
<dbReference type="Proteomes" id="UP000799536">
    <property type="component" value="Unassembled WGS sequence"/>
</dbReference>
<gene>
    <name evidence="8" type="ORF">GQ43DRAFT_317943</name>
</gene>
<feature type="compositionally biased region" description="Basic and acidic residues" evidence="5">
    <location>
        <begin position="311"/>
        <end position="320"/>
    </location>
</feature>
<evidence type="ECO:0000256" key="6">
    <source>
        <dbReference type="SAM" id="Phobius"/>
    </source>
</evidence>
<evidence type="ECO:0000313" key="9">
    <source>
        <dbReference type="Proteomes" id="UP000799536"/>
    </source>
</evidence>
<evidence type="ECO:0000256" key="5">
    <source>
        <dbReference type="SAM" id="MobiDB-lite"/>
    </source>
</evidence>
<dbReference type="GO" id="GO:0004930">
    <property type="term" value="F:G protein-coupled receptor activity"/>
    <property type="evidence" value="ECO:0007669"/>
    <property type="project" value="InterPro"/>
</dbReference>
<feature type="transmembrane region" description="Helical" evidence="6">
    <location>
        <begin position="237"/>
        <end position="255"/>
    </location>
</feature>
<keyword evidence="9" id="KW-1185">Reference proteome</keyword>
<evidence type="ECO:0000256" key="2">
    <source>
        <dbReference type="ARBA" id="ARBA00022692"/>
    </source>
</evidence>
<dbReference type="AlphaFoldDB" id="A0A9P4MWJ7"/>
<dbReference type="EMBL" id="ML993944">
    <property type="protein sequence ID" value="KAF2202238.1"/>
    <property type="molecule type" value="Genomic_DNA"/>
</dbReference>
<sequence>MASILVKRTYFAYPNSLDPLPAVFHRGLVPVGLAALLSLASTLGLLIFITHRLVSWRKHYKEYVGYNQYVLLIYNLLLADLQQSLGFVISFHWLRINKILAPTVPCFLQGWFIHLGDVSSGFFVLAIAIHTWLGVVKGYKIKYIYFVGTILAIWAVAVAVTVIGPIMHGNRYFTRAGGWCWVSQDYENERLWLHYIWIFIIEFGTILIYLHIFIHLRGRLKTVISNDTSKLSRATKFMLLYPMVYVVLTLPLAIGRMVAMTHHAMPDIYYCAAGTLLTSCGWMDALLYTLTRRVLVSNQLKSDPRTATIRTARERPEDHYGLQSMSKANDMLASHTVTITGGRRLSRIVDSHRPRHQRSHSRKTPSERSTSPTGSTDSIIKLGTKGIGIVTETNIEFEPAPLHVESDRDSDSLPRDPRSPENTRFGT</sequence>
<evidence type="ECO:0000256" key="3">
    <source>
        <dbReference type="ARBA" id="ARBA00022989"/>
    </source>
</evidence>
<feature type="transmembrane region" description="Helical" evidence="6">
    <location>
        <begin position="27"/>
        <end position="49"/>
    </location>
</feature>
<dbReference type="Gene3D" id="1.20.1070.10">
    <property type="entry name" value="Rhodopsin 7-helix transmembrane proteins"/>
    <property type="match status" value="1"/>
</dbReference>
<feature type="transmembrane region" description="Helical" evidence="6">
    <location>
        <begin position="143"/>
        <end position="167"/>
    </location>
</feature>
<feature type="transmembrane region" description="Helical" evidence="6">
    <location>
        <begin position="111"/>
        <end position="136"/>
    </location>
</feature>
<feature type="transmembrane region" description="Helical" evidence="6">
    <location>
        <begin position="195"/>
        <end position="216"/>
    </location>
</feature>
<feature type="compositionally biased region" description="Basic residues" evidence="5">
    <location>
        <begin position="353"/>
        <end position="363"/>
    </location>
</feature>
<dbReference type="GO" id="GO:0005886">
    <property type="term" value="C:plasma membrane"/>
    <property type="evidence" value="ECO:0007669"/>
    <property type="project" value="TreeGrafter"/>
</dbReference>
<dbReference type="GO" id="GO:0007189">
    <property type="term" value="P:adenylate cyclase-activating G protein-coupled receptor signaling pathway"/>
    <property type="evidence" value="ECO:0007669"/>
    <property type="project" value="TreeGrafter"/>
</dbReference>
<feature type="transmembrane region" description="Helical" evidence="6">
    <location>
        <begin position="69"/>
        <end position="91"/>
    </location>
</feature>
<evidence type="ECO:0000313" key="8">
    <source>
        <dbReference type="EMBL" id="KAF2202238.1"/>
    </source>
</evidence>
<dbReference type="InterPro" id="IPR017452">
    <property type="entry name" value="GPCR_Rhodpsn_7TM"/>
</dbReference>
<dbReference type="Pfam" id="PF00001">
    <property type="entry name" value="7tm_1"/>
    <property type="match status" value="1"/>
</dbReference>
<keyword evidence="4 6" id="KW-0472">Membrane</keyword>
<dbReference type="OrthoDB" id="100006at2759"/>
<keyword evidence="3 6" id="KW-1133">Transmembrane helix</keyword>
<feature type="compositionally biased region" description="Basic and acidic residues" evidence="5">
    <location>
        <begin position="404"/>
        <end position="421"/>
    </location>
</feature>
<comment type="subcellular location">
    <subcellularLocation>
        <location evidence="1">Membrane</location>
        <topology evidence="1">Multi-pass membrane protein</topology>
    </subcellularLocation>
</comment>
<reference evidence="8" key="1">
    <citation type="journal article" date="2020" name="Stud. Mycol.">
        <title>101 Dothideomycetes genomes: a test case for predicting lifestyles and emergence of pathogens.</title>
        <authorList>
            <person name="Haridas S."/>
            <person name="Albert R."/>
            <person name="Binder M."/>
            <person name="Bloem J."/>
            <person name="Labutti K."/>
            <person name="Salamov A."/>
            <person name="Andreopoulos B."/>
            <person name="Baker S."/>
            <person name="Barry K."/>
            <person name="Bills G."/>
            <person name="Bluhm B."/>
            <person name="Cannon C."/>
            <person name="Castanera R."/>
            <person name="Culley D."/>
            <person name="Daum C."/>
            <person name="Ezra D."/>
            <person name="Gonzalez J."/>
            <person name="Henrissat B."/>
            <person name="Kuo A."/>
            <person name="Liang C."/>
            <person name="Lipzen A."/>
            <person name="Lutzoni F."/>
            <person name="Magnuson J."/>
            <person name="Mondo S."/>
            <person name="Nolan M."/>
            <person name="Ohm R."/>
            <person name="Pangilinan J."/>
            <person name="Park H.-J."/>
            <person name="Ramirez L."/>
            <person name="Alfaro M."/>
            <person name="Sun H."/>
            <person name="Tritt A."/>
            <person name="Yoshinaga Y."/>
            <person name="Zwiers L.-H."/>
            <person name="Turgeon B."/>
            <person name="Goodwin S."/>
            <person name="Spatafora J."/>
            <person name="Crous P."/>
            <person name="Grigoriev I."/>
        </authorList>
    </citation>
    <scope>NUCLEOTIDE SEQUENCE</scope>
    <source>
        <strain evidence="8">ATCC 74209</strain>
    </source>
</reference>
<dbReference type="PROSITE" id="PS50262">
    <property type="entry name" value="G_PROTEIN_RECEP_F1_2"/>
    <property type="match status" value="1"/>
</dbReference>
<keyword evidence="2 6" id="KW-0812">Transmembrane</keyword>
<evidence type="ECO:0000256" key="4">
    <source>
        <dbReference type="ARBA" id="ARBA00023136"/>
    </source>
</evidence>
<name>A0A9P4MWJ7_9PLEO</name>
<evidence type="ECO:0000259" key="7">
    <source>
        <dbReference type="PROSITE" id="PS50262"/>
    </source>
</evidence>
<feature type="compositionally biased region" description="Polar residues" evidence="5">
    <location>
        <begin position="367"/>
        <end position="378"/>
    </location>
</feature>
<dbReference type="PANTHER" id="PTHR23112:SF37">
    <property type="entry name" value="G PROTEIN-COUPLED RECEPTOR GPR1"/>
    <property type="match status" value="1"/>
</dbReference>
<comment type="caution">
    <text evidence="8">The sequence shown here is derived from an EMBL/GenBank/DDBJ whole genome shotgun (WGS) entry which is preliminary data.</text>
</comment>
<protein>
    <recommendedName>
        <fullName evidence="7">G-protein coupled receptors family 1 profile domain-containing protein</fullName>
    </recommendedName>
</protein>
<dbReference type="InterPro" id="IPR000276">
    <property type="entry name" value="GPCR_Rhodpsn"/>
</dbReference>
<organism evidence="8 9">
    <name type="scientific">Delitschia confertaspora ATCC 74209</name>
    <dbReference type="NCBI Taxonomy" id="1513339"/>
    <lineage>
        <taxon>Eukaryota</taxon>
        <taxon>Fungi</taxon>
        <taxon>Dikarya</taxon>
        <taxon>Ascomycota</taxon>
        <taxon>Pezizomycotina</taxon>
        <taxon>Dothideomycetes</taxon>
        <taxon>Pleosporomycetidae</taxon>
        <taxon>Pleosporales</taxon>
        <taxon>Delitschiaceae</taxon>
        <taxon>Delitschia</taxon>
    </lineage>
</organism>
<feature type="domain" description="G-protein coupled receptors family 1 profile" evidence="7">
    <location>
        <begin position="40"/>
        <end position="288"/>
    </location>
</feature>
<dbReference type="PANTHER" id="PTHR23112">
    <property type="entry name" value="G PROTEIN-COUPLED RECEPTOR 157-RELATED"/>
    <property type="match status" value="1"/>
</dbReference>